<dbReference type="InterPro" id="IPR000477">
    <property type="entry name" value="RT_dom"/>
</dbReference>
<keyword evidence="5" id="KW-0540">Nuclease</keyword>
<evidence type="ECO:0000256" key="15">
    <source>
        <dbReference type="ARBA" id="ARBA00023125"/>
    </source>
</evidence>
<evidence type="ECO:0000256" key="17">
    <source>
        <dbReference type="SAM" id="MobiDB-lite"/>
    </source>
</evidence>
<dbReference type="GO" id="GO:0004519">
    <property type="term" value="F:endonuclease activity"/>
    <property type="evidence" value="ECO:0007669"/>
    <property type="project" value="UniProtKB-KW"/>
</dbReference>
<dbReference type="GO" id="GO:0006338">
    <property type="term" value="P:chromatin remodeling"/>
    <property type="evidence" value="ECO:0007669"/>
    <property type="project" value="UniProtKB-ARBA"/>
</dbReference>
<evidence type="ECO:0000259" key="19">
    <source>
        <dbReference type="PROSITE" id="PS50878"/>
    </source>
</evidence>
<name>A0A4Q2CY58_9AGAR</name>
<organism evidence="21 22">
    <name type="scientific">Candolleomyces aberdarensis</name>
    <dbReference type="NCBI Taxonomy" id="2316362"/>
    <lineage>
        <taxon>Eukaryota</taxon>
        <taxon>Fungi</taxon>
        <taxon>Dikarya</taxon>
        <taxon>Basidiomycota</taxon>
        <taxon>Agaricomycotina</taxon>
        <taxon>Agaricomycetes</taxon>
        <taxon>Agaricomycetidae</taxon>
        <taxon>Agaricales</taxon>
        <taxon>Agaricineae</taxon>
        <taxon>Psathyrellaceae</taxon>
        <taxon>Candolleomyces</taxon>
    </lineage>
</organism>
<dbReference type="Gene3D" id="3.30.420.10">
    <property type="entry name" value="Ribonuclease H-like superfamily/Ribonuclease H"/>
    <property type="match status" value="1"/>
</dbReference>
<keyword evidence="12" id="KW-0229">DNA integration</keyword>
<dbReference type="InterPro" id="IPR012337">
    <property type="entry name" value="RNaseH-like_sf"/>
</dbReference>
<keyword evidence="13" id="KW-0695">RNA-directed DNA polymerase</keyword>
<dbReference type="GO" id="GO:0006310">
    <property type="term" value="P:DNA recombination"/>
    <property type="evidence" value="ECO:0007669"/>
    <property type="project" value="UniProtKB-KW"/>
</dbReference>
<dbReference type="Pfam" id="PF17921">
    <property type="entry name" value="Integrase_H2C2"/>
    <property type="match status" value="1"/>
</dbReference>
<dbReference type="Pfam" id="PF00385">
    <property type="entry name" value="Chromo"/>
    <property type="match status" value="1"/>
</dbReference>
<keyword evidence="10" id="KW-0460">Magnesium</keyword>
<dbReference type="Gene3D" id="1.10.340.70">
    <property type="match status" value="1"/>
</dbReference>
<feature type="region of interest" description="Disordered" evidence="17">
    <location>
        <begin position="342"/>
        <end position="376"/>
    </location>
</feature>
<dbReference type="Gene3D" id="2.40.50.40">
    <property type="match status" value="2"/>
</dbReference>
<dbReference type="PANTHER" id="PTHR37984:SF5">
    <property type="entry name" value="PROTEIN NYNRIN-LIKE"/>
    <property type="match status" value="1"/>
</dbReference>
<dbReference type="GO" id="GO:0046872">
    <property type="term" value="F:metal ion binding"/>
    <property type="evidence" value="ECO:0007669"/>
    <property type="project" value="UniProtKB-KW"/>
</dbReference>
<keyword evidence="15" id="KW-0238">DNA-binding</keyword>
<dbReference type="InterPro" id="IPR016197">
    <property type="entry name" value="Chromo-like_dom_sf"/>
</dbReference>
<dbReference type="STRING" id="2316362.A0A4Q2CY58"/>
<keyword evidence="22" id="KW-1185">Reference proteome</keyword>
<dbReference type="CDD" id="cd09274">
    <property type="entry name" value="RNase_HI_RT_Ty3"/>
    <property type="match status" value="1"/>
</dbReference>
<dbReference type="Pfam" id="PF17917">
    <property type="entry name" value="RT_RNaseH"/>
    <property type="match status" value="1"/>
</dbReference>
<feature type="compositionally biased region" description="Pro residues" evidence="17">
    <location>
        <begin position="91"/>
        <end position="104"/>
    </location>
</feature>
<keyword evidence="14" id="KW-0239">DNA-directed DNA polymerase</keyword>
<keyword evidence="4" id="KW-0548">Nucleotidyltransferase</keyword>
<evidence type="ECO:0000256" key="8">
    <source>
        <dbReference type="ARBA" id="ARBA00022759"/>
    </source>
</evidence>
<feature type="compositionally biased region" description="Low complexity" evidence="17">
    <location>
        <begin position="105"/>
        <end position="116"/>
    </location>
</feature>
<gene>
    <name evidence="21" type="ORF">EST38_g14095</name>
</gene>
<dbReference type="CDD" id="cd00303">
    <property type="entry name" value="retropepsin_like"/>
    <property type="match status" value="1"/>
</dbReference>
<dbReference type="GO" id="GO:0004190">
    <property type="term" value="F:aspartic-type endopeptidase activity"/>
    <property type="evidence" value="ECO:0007669"/>
    <property type="project" value="UniProtKB-KW"/>
</dbReference>
<keyword evidence="16" id="KW-0233">DNA recombination</keyword>
<evidence type="ECO:0000256" key="2">
    <source>
        <dbReference type="ARBA" id="ARBA00022670"/>
    </source>
</evidence>
<feature type="region of interest" description="Disordered" evidence="17">
    <location>
        <begin position="43"/>
        <end position="136"/>
    </location>
</feature>
<dbReference type="GO" id="GO:0003677">
    <property type="term" value="F:DNA binding"/>
    <property type="evidence" value="ECO:0007669"/>
    <property type="project" value="UniProtKB-KW"/>
</dbReference>
<protein>
    <recommendedName>
        <fullName evidence="1">RNA-directed DNA polymerase</fullName>
        <ecNumber evidence="1">2.7.7.49</ecNumber>
    </recommendedName>
</protein>
<dbReference type="SUPFAM" id="SSF56672">
    <property type="entry name" value="DNA/RNA polymerases"/>
    <property type="match status" value="1"/>
</dbReference>
<evidence type="ECO:0000256" key="12">
    <source>
        <dbReference type="ARBA" id="ARBA00022908"/>
    </source>
</evidence>
<evidence type="ECO:0000256" key="9">
    <source>
        <dbReference type="ARBA" id="ARBA00022801"/>
    </source>
</evidence>
<dbReference type="InterPro" id="IPR041588">
    <property type="entry name" value="Integrase_H2C2"/>
</dbReference>
<dbReference type="InterPro" id="IPR043128">
    <property type="entry name" value="Rev_trsase/Diguanyl_cyclase"/>
</dbReference>
<reference evidence="21 22" key="1">
    <citation type="submission" date="2019-01" db="EMBL/GenBank/DDBJ databases">
        <title>Draft genome sequence of Psathyrella aberdarensis IHI B618.</title>
        <authorList>
            <person name="Buettner E."/>
            <person name="Kellner H."/>
        </authorList>
    </citation>
    <scope>NUCLEOTIDE SEQUENCE [LARGE SCALE GENOMIC DNA]</scope>
    <source>
        <strain evidence="21 22">IHI B618</strain>
    </source>
</reference>
<evidence type="ECO:0000256" key="7">
    <source>
        <dbReference type="ARBA" id="ARBA00022750"/>
    </source>
</evidence>
<proteinExistence type="predicted"/>
<dbReference type="GO" id="GO:0003723">
    <property type="term" value="F:RNA binding"/>
    <property type="evidence" value="ECO:0007669"/>
    <property type="project" value="UniProtKB-KW"/>
</dbReference>
<dbReference type="GO" id="GO:0006508">
    <property type="term" value="P:proteolysis"/>
    <property type="evidence" value="ECO:0007669"/>
    <property type="project" value="UniProtKB-KW"/>
</dbReference>
<keyword evidence="2" id="KW-0645">Protease</keyword>
<evidence type="ECO:0000256" key="4">
    <source>
        <dbReference type="ARBA" id="ARBA00022695"/>
    </source>
</evidence>
<dbReference type="PROSITE" id="PS50013">
    <property type="entry name" value="CHROMO_2"/>
    <property type="match status" value="1"/>
</dbReference>
<dbReference type="InterPro" id="IPR036397">
    <property type="entry name" value="RNaseH_sf"/>
</dbReference>
<evidence type="ECO:0000313" key="22">
    <source>
        <dbReference type="Proteomes" id="UP000290288"/>
    </source>
</evidence>
<dbReference type="InterPro" id="IPR001584">
    <property type="entry name" value="Integrase_cat-core"/>
</dbReference>
<dbReference type="GO" id="GO:0003964">
    <property type="term" value="F:RNA-directed DNA polymerase activity"/>
    <property type="evidence" value="ECO:0007669"/>
    <property type="project" value="UniProtKB-KW"/>
</dbReference>
<dbReference type="CDD" id="cd18970">
    <property type="entry name" value="CD_POL_like"/>
    <property type="match status" value="2"/>
</dbReference>
<dbReference type="Gene3D" id="3.10.10.10">
    <property type="entry name" value="HIV Type 1 Reverse Transcriptase, subunit A, domain 1"/>
    <property type="match status" value="1"/>
</dbReference>
<accession>A0A4Q2CY58</accession>
<keyword evidence="7" id="KW-0064">Aspartyl protease</keyword>
<dbReference type="OrthoDB" id="3268967at2759"/>
<dbReference type="GO" id="GO:0015074">
    <property type="term" value="P:DNA integration"/>
    <property type="evidence" value="ECO:0007669"/>
    <property type="project" value="UniProtKB-KW"/>
</dbReference>
<dbReference type="InterPro" id="IPR000953">
    <property type="entry name" value="Chromo/chromo_shadow_dom"/>
</dbReference>
<comment type="caution">
    <text evidence="21">The sequence shown here is derived from an EMBL/GenBank/DDBJ whole genome shotgun (WGS) entry which is preliminary data.</text>
</comment>
<dbReference type="InterPro" id="IPR021109">
    <property type="entry name" value="Peptidase_aspartic_dom_sf"/>
</dbReference>
<dbReference type="CDD" id="cd01647">
    <property type="entry name" value="RT_LTR"/>
    <property type="match status" value="1"/>
</dbReference>
<dbReference type="PANTHER" id="PTHR37984">
    <property type="entry name" value="PROTEIN CBG26694"/>
    <property type="match status" value="1"/>
</dbReference>
<dbReference type="SMART" id="SM00298">
    <property type="entry name" value="CHROMO"/>
    <property type="match status" value="2"/>
</dbReference>
<dbReference type="SUPFAM" id="SSF54160">
    <property type="entry name" value="Chromo domain-like"/>
    <property type="match status" value="2"/>
</dbReference>
<dbReference type="Proteomes" id="UP000290288">
    <property type="component" value="Unassembled WGS sequence"/>
</dbReference>
<dbReference type="InterPro" id="IPR056924">
    <property type="entry name" value="SH3_Tf2-1"/>
</dbReference>
<keyword evidence="3" id="KW-0808">Transferase</keyword>
<evidence type="ECO:0000256" key="14">
    <source>
        <dbReference type="ARBA" id="ARBA00022932"/>
    </source>
</evidence>
<dbReference type="InterPro" id="IPR050951">
    <property type="entry name" value="Retrovirus_Pol_polyprotein"/>
</dbReference>
<evidence type="ECO:0000256" key="6">
    <source>
        <dbReference type="ARBA" id="ARBA00022723"/>
    </source>
</evidence>
<feature type="domain" description="Reverse transcriptase" evidence="19">
    <location>
        <begin position="775"/>
        <end position="956"/>
    </location>
</feature>
<keyword evidence="9" id="KW-0378">Hydrolase</keyword>
<evidence type="ECO:0000256" key="3">
    <source>
        <dbReference type="ARBA" id="ARBA00022679"/>
    </source>
</evidence>
<dbReference type="Pfam" id="PF24626">
    <property type="entry name" value="SH3_Tf2-1"/>
    <property type="match status" value="1"/>
</dbReference>
<dbReference type="PROSITE" id="PS50878">
    <property type="entry name" value="RT_POL"/>
    <property type="match status" value="1"/>
</dbReference>
<evidence type="ECO:0000256" key="13">
    <source>
        <dbReference type="ARBA" id="ARBA00022918"/>
    </source>
</evidence>
<evidence type="ECO:0000313" key="21">
    <source>
        <dbReference type="EMBL" id="RXW11760.1"/>
    </source>
</evidence>
<dbReference type="SUPFAM" id="SSF53098">
    <property type="entry name" value="Ribonuclease H-like"/>
    <property type="match status" value="1"/>
</dbReference>
<dbReference type="EMBL" id="SDEE01001628">
    <property type="protein sequence ID" value="RXW11760.1"/>
    <property type="molecule type" value="Genomic_DNA"/>
</dbReference>
<sequence length="1781" mass="200534">MTKSPLGFFPTALPLPYRFRYLPEPERPVNLLAKILARMAPNTRRSAKAGTAEPSTSETVDVDSQGEPLLSGEDSPLTDLSGDKETVIDHPIPPVIPPIIPPHSPSNSDLSPSDSEPSSDSDSDSDNCPVQTKTMGNSNLATITITGHGKRPSVSEGDLTPAILLEFAQYCRCFYDEKDIPEEKRVARPVLFCFKDVRISTYVSANQSVLGALPFDTFLKRIRDNFLPHDWADNLRADIYRASQGKDQPWRDYANKVARDNALLTLSDDGALPESRIMEQLRSNMSDHLRSKLRPITIPKTIRIGSDDVEIPLLQWTEFIARYDDDLRFELKRAREIADDVHRNSKRQNTNTTASASGDRRPRHAGSGTKSGHLPALTENEIKLLNEHQGCRKCREFYAGHFSKTCTGNFPSASSYTELTLAKALDAKKKQNAKAASSSTVRTAAITTLPDSDDESPLVTAAAINTVTPKRNRVHLPVRKELLGRWDSTGQLYNDVSDPVPVENLYWDAHVFGIDEFPTPVTTMLDNGAGLILIDDAWATKLGLRRFPLRNPPTVGAAFTSNASTVPSHFVRLSVTSVDHAWTSSVVNAVVVKNLCVPILLGLPFLVENEIIVDHAARTAIAKANNYDLLAGLKRSPLDRLSALLASKQRNTPRARIRQLRDDWADMLTELKQRTAHRRLALKGLSTSRCINAAIAAVNKIVRDKAAAVQRAALEQQILKDYEDVFSPPSSVDDLPSDVHARIRLKDPNWSMPSRTYSCPRKYRDKWKELIEEHLAAGRIRPSSSPFASPSFVIPKADPAAKPRWVNDYRVLNANTIPDRYPLPRVDDIIADIARGKIFSVFDMTNAFFQTRMHPDDVEFTAVSTPWGSFDWLVMPMGLRNAPSIHQRRIARALAPFLGKFVHVYLDDIVVFSDSVEEHVHHLHAILKALREHKLSLNPKKTCLFRDEIHFLGHVISAEGVRPDEQKIEKIKHWPPPKSATDVRRFLGLVRYLAAFLPNLAAHTEILFRLTTKDCDVEFPQWTSEHQKAFDGIKDLVTSAECLTTIDHECPGDNKIYLTTDASNSRSGAILSFGPTWESARPVAFDSAPFKGAQLHYPIHEKEMLAVMRALVKWRSDLVGESFFIYTDHRTLENFDGQKDLSGRQQRWMEYLSQFDGKFVYVKGEDNTVADALSRTELIDSSDLAEQVAAEFDLWDDRNAETTRLLAAKDSSPLAATAIVRDCTSQPDHDQLPSLAAAVVDDRKSIRLAIDDEFIQSMIRGYTLDPWCQKLADAAVGIQNLCSRDGLWYLNDRLLVPDAPGLRETIFQLAHDALGHFGFQKAYEALRDDFYWPNMRRDLEQGYIAGCEACQRNKSPTVRPSGPLHPLPVPDSRFTSVAIDFVGPLPVDKGFDYVVTMTDRLGADIKIVPCKSTITAPDFAELFFDHWYCDNGLPLEIISDRDKLFTSSFWKTLHTLTGVKLKMSSAFHPQTDGSSERTNKTVIQALRYHVERDQKGWVKALPKVRFDIMNAVNSSTGFSPFQLKSGFSPRVIPPFSISDNPLPPSTELDLALSTLERLRIDVLEAQDSLHRAKINQAKAANKHRNPDPHFDVGDKVLLCTKNRRREYLAGDARRTAKFIPRFDGPYRILKAHADSSSYTLDLPVSSNIFPTFHVSQLKRFVPNDASKFPSREHPRPGPIMTPDGAEEWWIERIIDSRRRGRGWRYLVRWRGYGPEDDEWLPGKELEDCEGIIDSRRRGRGWRYLVRWRGYGPEDDEWLPGKELEDCEALDIWVTAHPQDYV</sequence>
<keyword evidence="8" id="KW-0255">Endonuclease</keyword>
<evidence type="ECO:0000256" key="16">
    <source>
        <dbReference type="ARBA" id="ARBA00023172"/>
    </source>
</evidence>
<dbReference type="InterPro" id="IPR041373">
    <property type="entry name" value="RT_RNaseH"/>
</dbReference>
<evidence type="ECO:0000259" key="20">
    <source>
        <dbReference type="PROSITE" id="PS50994"/>
    </source>
</evidence>
<dbReference type="PROSITE" id="PS50994">
    <property type="entry name" value="INTEGRASE"/>
    <property type="match status" value="1"/>
</dbReference>
<dbReference type="InterPro" id="IPR023780">
    <property type="entry name" value="Chromo_domain"/>
</dbReference>
<dbReference type="GO" id="GO:0005634">
    <property type="term" value="C:nucleus"/>
    <property type="evidence" value="ECO:0007669"/>
    <property type="project" value="UniProtKB-ARBA"/>
</dbReference>
<dbReference type="Gene3D" id="2.40.70.10">
    <property type="entry name" value="Acid Proteases"/>
    <property type="match status" value="1"/>
</dbReference>
<dbReference type="GO" id="GO:0003887">
    <property type="term" value="F:DNA-directed DNA polymerase activity"/>
    <property type="evidence" value="ECO:0007669"/>
    <property type="project" value="UniProtKB-KW"/>
</dbReference>
<feature type="domain" description="Integrase catalytic" evidence="20">
    <location>
        <begin position="1366"/>
        <end position="1528"/>
    </location>
</feature>
<dbReference type="Pfam" id="PF00078">
    <property type="entry name" value="RVT_1"/>
    <property type="match status" value="1"/>
</dbReference>
<feature type="domain" description="Chromo" evidence="18">
    <location>
        <begin position="1688"/>
        <end position="1734"/>
    </location>
</feature>
<evidence type="ECO:0000259" key="18">
    <source>
        <dbReference type="PROSITE" id="PS50013"/>
    </source>
</evidence>
<evidence type="ECO:0000256" key="1">
    <source>
        <dbReference type="ARBA" id="ARBA00012493"/>
    </source>
</evidence>
<evidence type="ECO:0000256" key="5">
    <source>
        <dbReference type="ARBA" id="ARBA00022722"/>
    </source>
</evidence>
<evidence type="ECO:0000256" key="10">
    <source>
        <dbReference type="ARBA" id="ARBA00022842"/>
    </source>
</evidence>
<evidence type="ECO:0000256" key="11">
    <source>
        <dbReference type="ARBA" id="ARBA00022884"/>
    </source>
</evidence>
<dbReference type="EC" id="2.7.7.49" evidence="1"/>
<dbReference type="InterPro" id="IPR043502">
    <property type="entry name" value="DNA/RNA_pol_sf"/>
</dbReference>
<keyword evidence="11" id="KW-0694">RNA-binding</keyword>
<keyword evidence="6" id="KW-0479">Metal-binding</keyword>
<dbReference type="Gene3D" id="3.30.70.270">
    <property type="match status" value="2"/>
</dbReference>
<feature type="compositionally biased region" description="Polar residues" evidence="17">
    <location>
        <begin position="347"/>
        <end position="356"/>
    </location>
</feature>